<dbReference type="SUPFAM" id="SSF75632">
    <property type="entry name" value="Cullin homology domain"/>
    <property type="match status" value="1"/>
</dbReference>
<organism evidence="4 5">
    <name type="scientific">Absidia repens</name>
    <dbReference type="NCBI Taxonomy" id="90262"/>
    <lineage>
        <taxon>Eukaryota</taxon>
        <taxon>Fungi</taxon>
        <taxon>Fungi incertae sedis</taxon>
        <taxon>Mucoromycota</taxon>
        <taxon>Mucoromycotina</taxon>
        <taxon>Mucoromycetes</taxon>
        <taxon>Mucorales</taxon>
        <taxon>Cunninghamellaceae</taxon>
        <taxon>Absidia</taxon>
    </lineage>
</organism>
<dbReference type="Proteomes" id="UP000193560">
    <property type="component" value="Unassembled WGS sequence"/>
</dbReference>
<comment type="similarity">
    <text evidence="1">Belongs to the cullin family.</text>
</comment>
<reference evidence="4 5" key="1">
    <citation type="submission" date="2016-07" db="EMBL/GenBank/DDBJ databases">
        <title>Pervasive Adenine N6-methylation of Active Genes in Fungi.</title>
        <authorList>
            <consortium name="DOE Joint Genome Institute"/>
            <person name="Mondo S.J."/>
            <person name="Dannebaum R.O."/>
            <person name="Kuo R.C."/>
            <person name="Labutti K."/>
            <person name="Haridas S."/>
            <person name="Kuo A."/>
            <person name="Salamov A."/>
            <person name="Ahrendt S.R."/>
            <person name="Lipzen A."/>
            <person name="Sullivan W."/>
            <person name="Andreopoulos W.B."/>
            <person name="Clum A."/>
            <person name="Lindquist E."/>
            <person name="Daum C."/>
            <person name="Ramamoorthy G.K."/>
            <person name="Gryganskyi A."/>
            <person name="Culley D."/>
            <person name="Magnuson J.K."/>
            <person name="James T.Y."/>
            <person name="O'Malley M.A."/>
            <person name="Stajich J.E."/>
            <person name="Spatafora J.W."/>
            <person name="Visel A."/>
            <person name="Grigoriev I.V."/>
        </authorList>
    </citation>
    <scope>NUCLEOTIDE SEQUENCE [LARGE SCALE GENOMIC DNA]</scope>
    <source>
        <strain evidence="4 5">NRRL 1336</strain>
    </source>
</reference>
<dbReference type="OrthoDB" id="5581181at2759"/>
<evidence type="ECO:0000259" key="3">
    <source>
        <dbReference type="PROSITE" id="PS50069"/>
    </source>
</evidence>
<dbReference type="AlphaFoldDB" id="A0A1X2ICA1"/>
<evidence type="ECO:0000313" key="5">
    <source>
        <dbReference type="Proteomes" id="UP000193560"/>
    </source>
</evidence>
<dbReference type="Gene3D" id="1.20.1310.10">
    <property type="entry name" value="Cullin Repeats"/>
    <property type="match status" value="1"/>
</dbReference>
<feature type="domain" description="Cullin family profile" evidence="3">
    <location>
        <begin position="446"/>
        <end position="641"/>
    </location>
</feature>
<evidence type="ECO:0000313" key="4">
    <source>
        <dbReference type="EMBL" id="ORZ13671.1"/>
    </source>
</evidence>
<dbReference type="InterPro" id="IPR016158">
    <property type="entry name" value="Cullin_homology"/>
</dbReference>
<dbReference type="GO" id="GO:0031625">
    <property type="term" value="F:ubiquitin protein ligase binding"/>
    <property type="evidence" value="ECO:0007669"/>
    <property type="project" value="InterPro"/>
</dbReference>
<proteinExistence type="inferred from homology"/>
<dbReference type="InterPro" id="IPR044554">
    <property type="entry name" value="ANAPC2"/>
</dbReference>
<sequence length="659" mass="75736">MVKLGTFEILVDQLYGLYQRIFLAPTMPWHGDHSPMSLPELKERLHATFCNTINPLLSTSFSALQQEYYTHTYTTIFAKYDPNTCENDDDSNDNGYMDVDSSIAAPCTDGFPYSNDALTWILTHYLDENLPEVVLAGEMSNYLLERQLDDVLATCPRGILTTENVPPRNEQYHKEPTNMPSSSTSTSTSHSTSFARFIDICQKCYALNLTPPWNQMIHTWIVQRLENPRWVQNWTTHVLTIQLVWLQRTVFPWLSHILSPKASLSFVDLGTVPWYDFLRAKLNLEHILYQEYYQSRAKDIFDIIMDFPASKPVTEDLMVTIKKTNRLDDLRNTIMDSLNARLLHQGASAVDIIQQYISCIRLLKLVDPSCGSLLPIVRQIESYMTNSRQDTLSGVVEIIRQSDEYDLQGDDDYECYVFSTTELDDETSVILDVSDQLEQLQRKSNDMVAMLINMCGSVTKFVEAYKENMAKPLLTTKDYDVDQEMINLELVKKHLPENTMTACDIMIRDMNDAKRIDRKVHDSSSDIDSCFHATILSKHYWPKQKPESNIRLPPAIEKSMEIYDDQYKSIKPSRKLIWVPSSGSMTIELEFDGESKEFTVDPPSALVISLFEKDTPLTKQQVIQQTGLQNSTVLASLKFWHRNKILKLASNGFYSLLEQ</sequence>
<dbReference type="PANTHER" id="PTHR45957:SF1">
    <property type="entry name" value="ANAPHASE-PROMOTING COMPLEX SUBUNIT 2"/>
    <property type="match status" value="1"/>
</dbReference>
<dbReference type="PROSITE" id="PS50069">
    <property type="entry name" value="CULLIN_2"/>
    <property type="match status" value="1"/>
</dbReference>
<dbReference type="GO" id="GO:0006511">
    <property type="term" value="P:ubiquitin-dependent protein catabolic process"/>
    <property type="evidence" value="ECO:0007669"/>
    <property type="project" value="InterPro"/>
</dbReference>
<dbReference type="InterPro" id="IPR057975">
    <property type="entry name" value="TPR_ANAPC2"/>
</dbReference>
<name>A0A1X2ICA1_9FUNG</name>
<accession>A0A1X2ICA1</accession>
<dbReference type="GO" id="GO:0007091">
    <property type="term" value="P:metaphase/anaphase transition of mitotic cell cycle"/>
    <property type="evidence" value="ECO:0007669"/>
    <property type="project" value="TreeGrafter"/>
</dbReference>
<dbReference type="STRING" id="90262.A0A1X2ICA1"/>
<keyword evidence="5" id="KW-1185">Reference proteome</keyword>
<gene>
    <name evidence="4" type="ORF">BCR42DRAFT_68308</name>
</gene>
<dbReference type="Gene3D" id="3.30.230.130">
    <property type="entry name" value="Cullin, Chain C, Domain 2"/>
    <property type="match status" value="1"/>
</dbReference>
<protein>
    <recommendedName>
        <fullName evidence="3">Cullin family profile domain-containing protein</fullName>
    </recommendedName>
</protein>
<dbReference type="EMBL" id="MCGE01000016">
    <property type="protein sequence ID" value="ORZ13671.1"/>
    <property type="molecule type" value="Genomic_DNA"/>
</dbReference>
<dbReference type="GO" id="GO:0070979">
    <property type="term" value="P:protein K11-linked ubiquitination"/>
    <property type="evidence" value="ECO:0007669"/>
    <property type="project" value="TreeGrafter"/>
</dbReference>
<dbReference type="Pfam" id="PF25773">
    <property type="entry name" value="TPR_ANAPC2"/>
    <property type="match status" value="1"/>
</dbReference>
<feature type="region of interest" description="Disordered" evidence="2">
    <location>
        <begin position="164"/>
        <end position="188"/>
    </location>
</feature>
<dbReference type="Pfam" id="PF26557">
    <property type="entry name" value="Cullin_AB"/>
    <property type="match status" value="1"/>
</dbReference>
<dbReference type="GO" id="GO:0005680">
    <property type="term" value="C:anaphase-promoting complex"/>
    <property type="evidence" value="ECO:0007669"/>
    <property type="project" value="TreeGrafter"/>
</dbReference>
<dbReference type="SMART" id="SM00182">
    <property type="entry name" value="CULLIN"/>
    <property type="match status" value="1"/>
</dbReference>
<comment type="caution">
    <text evidence="4">The sequence shown here is derived from an EMBL/GenBank/DDBJ whole genome shotgun (WGS) entry which is preliminary data.</text>
</comment>
<dbReference type="InterPro" id="IPR036317">
    <property type="entry name" value="Cullin_homology_sf"/>
</dbReference>
<dbReference type="InterPro" id="IPR059120">
    <property type="entry name" value="Cullin-like_AB"/>
</dbReference>
<dbReference type="PANTHER" id="PTHR45957">
    <property type="entry name" value="ANAPHASE-PROMOTING COMPLEX SUBUNIT 2"/>
    <property type="match status" value="1"/>
</dbReference>
<evidence type="ECO:0000256" key="2">
    <source>
        <dbReference type="SAM" id="MobiDB-lite"/>
    </source>
</evidence>
<evidence type="ECO:0000256" key="1">
    <source>
        <dbReference type="PROSITE-ProRule" id="PRU00330"/>
    </source>
</evidence>